<protein>
    <submittedName>
        <fullName evidence="2">Uncharacterized protein</fullName>
    </submittedName>
</protein>
<accession>A0ABR8GSI3</accession>
<feature type="region of interest" description="Disordered" evidence="1">
    <location>
        <begin position="30"/>
        <end position="56"/>
    </location>
</feature>
<dbReference type="RefSeq" id="WP_029637215.1">
    <property type="nucleotide sequence ID" value="NZ_JACJTA010000030.1"/>
</dbReference>
<evidence type="ECO:0000313" key="2">
    <source>
        <dbReference type="EMBL" id="MBD2605871.1"/>
    </source>
</evidence>
<organism evidence="2 3">
    <name type="scientific">Scytonema hofmannii FACHB-248</name>
    <dbReference type="NCBI Taxonomy" id="1842502"/>
    <lineage>
        <taxon>Bacteria</taxon>
        <taxon>Bacillati</taxon>
        <taxon>Cyanobacteriota</taxon>
        <taxon>Cyanophyceae</taxon>
        <taxon>Nostocales</taxon>
        <taxon>Scytonemataceae</taxon>
        <taxon>Scytonema</taxon>
    </lineage>
</organism>
<feature type="region of interest" description="Disordered" evidence="1">
    <location>
        <begin position="102"/>
        <end position="130"/>
    </location>
</feature>
<name>A0ABR8GSI3_9CYAN</name>
<feature type="compositionally biased region" description="Polar residues" evidence="1">
    <location>
        <begin position="45"/>
        <end position="56"/>
    </location>
</feature>
<dbReference type="EMBL" id="JACJTA010000030">
    <property type="protein sequence ID" value="MBD2605871.1"/>
    <property type="molecule type" value="Genomic_DNA"/>
</dbReference>
<evidence type="ECO:0000256" key="1">
    <source>
        <dbReference type="SAM" id="MobiDB-lite"/>
    </source>
</evidence>
<proteinExistence type="predicted"/>
<dbReference type="Proteomes" id="UP000660380">
    <property type="component" value="Unassembled WGS sequence"/>
</dbReference>
<gene>
    <name evidence="2" type="ORF">H6G81_15425</name>
</gene>
<evidence type="ECO:0000313" key="3">
    <source>
        <dbReference type="Proteomes" id="UP000660380"/>
    </source>
</evidence>
<keyword evidence="3" id="KW-1185">Reference proteome</keyword>
<comment type="caution">
    <text evidence="2">The sequence shown here is derived from an EMBL/GenBank/DDBJ whole genome shotgun (WGS) entry which is preliminary data.</text>
</comment>
<reference evidence="2 3" key="1">
    <citation type="journal article" date="2020" name="ISME J.">
        <title>Comparative genomics reveals insights into cyanobacterial evolution and habitat adaptation.</title>
        <authorList>
            <person name="Chen M.Y."/>
            <person name="Teng W.K."/>
            <person name="Zhao L."/>
            <person name="Hu C.X."/>
            <person name="Zhou Y.K."/>
            <person name="Han B.P."/>
            <person name="Song L.R."/>
            <person name="Shu W.S."/>
        </authorList>
    </citation>
    <scope>NUCLEOTIDE SEQUENCE [LARGE SCALE GENOMIC DNA]</scope>
    <source>
        <strain evidence="2 3">FACHB-248</strain>
    </source>
</reference>
<sequence length="130" mass="14103">MKISFLPLTKLVLLTVAGIGVTSLLMSKPSLAQSQANDPQKVDPLNSTDPLSINNTEQNPFSLFQLIHNANFGSANPDFAREQNQQLDTAALDFKKRQQQLIQGQQQPINSNVGVPPVIRPSGITPQSGK</sequence>